<organism evidence="1">
    <name type="scientific">uncultured Caudovirales phage</name>
    <dbReference type="NCBI Taxonomy" id="2100421"/>
    <lineage>
        <taxon>Viruses</taxon>
        <taxon>Duplodnaviria</taxon>
        <taxon>Heunggongvirae</taxon>
        <taxon>Uroviricota</taxon>
        <taxon>Caudoviricetes</taxon>
        <taxon>Peduoviridae</taxon>
        <taxon>Maltschvirus</taxon>
        <taxon>Maltschvirus maltsch</taxon>
    </lineage>
</organism>
<protein>
    <submittedName>
        <fullName evidence="1">Uncharacterized protein</fullName>
    </submittedName>
</protein>
<reference evidence="1" key="1">
    <citation type="submission" date="2020-04" db="EMBL/GenBank/DDBJ databases">
        <authorList>
            <person name="Chiriac C."/>
            <person name="Salcher M."/>
            <person name="Ghai R."/>
            <person name="Kavagutti S V."/>
        </authorList>
    </citation>
    <scope>NUCLEOTIDE SEQUENCE</scope>
</reference>
<name>A0A6J5N8F8_9CAUD</name>
<dbReference type="EMBL" id="LR796606">
    <property type="protein sequence ID" value="CAB4153756.1"/>
    <property type="molecule type" value="Genomic_DNA"/>
</dbReference>
<proteinExistence type="predicted"/>
<accession>A0A6J5N8F8</accession>
<sequence length="231" mass="26936">MKVEINIPSNLNEIPLKNYQIFIEETKDSKDNLHIANKILEHFCNVKLKDILQIKYTDVIEISNHFNTIFNKEKPLITKFELGGVEFGFIPNFEEITSGEYIDLENYLKDVSTLHKAMAVMFRPITKKIKGKYEIEPYISSITYAEVMEFAPLNVVLSAQVFFWNLGQELLSYMPTYLESQLKKMKKKDLASFQNSINSQNNGDGIQAYMNSLREMLQDSMKLPDYRFINF</sequence>
<gene>
    <name evidence="1" type="ORF">UFOVP627_41</name>
</gene>
<evidence type="ECO:0000313" key="1">
    <source>
        <dbReference type="EMBL" id="CAB4153756.1"/>
    </source>
</evidence>